<name>A0A0D1XDI1_9PEZI</name>
<reference evidence="2 3" key="1">
    <citation type="submission" date="2015-01" db="EMBL/GenBank/DDBJ databases">
        <title>The Genome Sequence of Ochroconis gallopava CBS43764.</title>
        <authorList>
            <consortium name="The Broad Institute Genomics Platform"/>
            <person name="Cuomo C."/>
            <person name="de Hoog S."/>
            <person name="Gorbushina A."/>
            <person name="Stielow B."/>
            <person name="Teixiera M."/>
            <person name="Abouelleil A."/>
            <person name="Chapman S.B."/>
            <person name="Priest M."/>
            <person name="Young S.K."/>
            <person name="Wortman J."/>
            <person name="Nusbaum C."/>
            <person name="Birren B."/>
        </authorList>
    </citation>
    <scope>NUCLEOTIDE SEQUENCE [LARGE SCALE GENOMIC DNA]</scope>
    <source>
        <strain evidence="2 3">CBS 43764</strain>
    </source>
</reference>
<dbReference type="HOGENOM" id="CLU_2623878_0_0_1"/>
<evidence type="ECO:0000256" key="1">
    <source>
        <dbReference type="SAM" id="MobiDB-lite"/>
    </source>
</evidence>
<evidence type="ECO:0000313" key="3">
    <source>
        <dbReference type="Proteomes" id="UP000053259"/>
    </source>
</evidence>
<gene>
    <name evidence="2" type="ORF">PV09_08181</name>
</gene>
<organism evidence="2 3">
    <name type="scientific">Verruconis gallopava</name>
    <dbReference type="NCBI Taxonomy" id="253628"/>
    <lineage>
        <taxon>Eukaryota</taxon>
        <taxon>Fungi</taxon>
        <taxon>Dikarya</taxon>
        <taxon>Ascomycota</taxon>
        <taxon>Pezizomycotina</taxon>
        <taxon>Dothideomycetes</taxon>
        <taxon>Pleosporomycetidae</taxon>
        <taxon>Venturiales</taxon>
        <taxon>Sympoventuriaceae</taxon>
        <taxon>Verruconis</taxon>
    </lineage>
</organism>
<protein>
    <submittedName>
        <fullName evidence="2">Uncharacterized protein</fullName>
    </submittedName>
</protein>
<dbReference type="VEuPathDB" id="FungiDB:PV09_08181"/>
<accession>A0A0D1XDI1</accession>
<dbReference type="RefSeq" id="XP_016210160.1">
    <property type="nucleotide sequence ID" value="XM_016362040.1"/>
</dbReference>
<sequence length="78" mass="8500">MAGVKDKIEECVSSEGGPKHPVADSQRQKQMDPSKMENELELRKDSKQTDKMNEPSDVAGRHDKGMAFTDKLVPGGSG</sequence>
<dbReference type="Proteomes" id="UP000053259">
    <property type="component" value="Unassembled WGS sequence"/>
</dbReference>
<feature type="compositionally biased region" description="Basic and acidic residues" evidence="1">
    <location>
        <begin position="1"/>
        <end position="10"/>
    </location>
</feature>
<dbReference type="GeneID" id="27316154"/>
<evidence type="ECO:0000313" key="2">
    <source>
        <dbReference type="EMBL" id="KIW00291.1"/>
    </source>
</evidence>
<dbReference type="AlphaFoldDB" id="A0A0D1XDI1"/>
<dbReference type="EMBL" id="KN847565">
    <property type="protein sequence ID" value="KIW00291.1"/>
    <property type="molecule type" value="Genomic_DNA"/>
</dbReference>
<feature type="region of interest" description="Disordered" evidence="1">
    <location>
        <begin position="1"/>
        <end position="78"/>
    </location>
</feature>
<feature type="compositionally biased region" description="Basic and acidic residues" evidence="1">
    <location>
        <begin position="17"/>
        <end position="65"/>
    </location>
</feature>
<dbReference type="InParanoid" id="A0A0D1XDI1"/>
<keyword evidence="3" id="KW-1185">Reference proteome</keyword>
<proteinExistence type="predicted"/>